<evidence type="ECO:0000313" key="1">
    <source>
        <dbReference type="EMBL" id="KGC13104.1"/>
    </source>
</evidence>
<organism evidence="1 2">
    <name type="scientific">Burkholderia gladioli</name>
    <name type="common">Pseudomonas marginata</name>
    <name type="synonym">Phytomonas marginata</name>
    <dbReference type="NCBI Taxonomy" id="28095"/>
    <lineage>
        <taxon>Bacteria</taxon>
        <taxon>Pseudomonadati</taxon>
        <taxon>Pseudomonadota</taxon>
        <taxon>Betaproteobacteria</taxon>
        <taxon>Burkholderiales</taxon>
        <taxon>Burkholderiaceae</taxon>
        <taxon>Burkholderia</taxon>
    </lineage>
</organism>
<dbReference type="EMBL" id="JPGG01000016">
    <property type="protein sequence ID" value="KGC13104.1"/>
    <property type="molecule type" value="Genomic_DNA"/>
</dbReference>
<comment type="caution">
    <text evidence="1">The sequence shown here is derived from an EMBL/GenBank/DDBJ whole genome shotgun (WGS) entry which is preliminary data.</text>
</comment>
<dbReference type="KEGG" id="bgo:BM43_4886"/>
<reference evidence="1 2" key="1">
    <citation type="submission" date="2014-04" db="EMBL/GenBank/DDBJ databases">
        <authorList>
            <person name="Bishop-Lilly K.A."/>
            <person name="Broomall S.M."/>
            <person name="Chain P.S."/>
            <person name="Chertkov O."/>
            <person name="Coyne S.R."/>
            <person name="Daligault H.E."/>
            <person name="Davenport K.W."/>
            <person name="Erkkila T."/>
            <person name="Frey K.G."/>
            <person name="Gibbons H.S."/>
            <person name="Gu W."/>
            <person name="Jaissle J."/>
            <person name="Johnson S.L."/>
            <person name="Koroleva G.I."/>
            <person name="Ladner J.T."/>
            <person name="Lo C.-C."/>
            <person name="Minogue T.D."/>
            <person name="Munk C."/>
            <person name="Palacios G.F."/>
            <person name="Redden C.L."/>
            <person name="Rosenzweig C.N."/>
            <person name="Scholz M.B."/>
            <person name="Teshima H."/>
            <person name="Xu Y."/>
        </authorList>
    </citation>
    <scope>NUCLEOTIDE SEQUENCE [LARGE SCALE GENOMIC DNA]</scope>
    <source>
        <strain evidence="2">gladioli</strain>
    </source>
</reference>
<sequence length="322" mass="34028">MSTPAAMTFGARTAYNQGNLNAQGEFSQTAATDGFVMATIGQPASGQSLNYFGTFEGSTAGAGGALTSFVYATGVAYHLPSQPSKKGPQNVYVPVPGSFTLPVRRGEVWTVRLTAVPDFVPAPKVEFYWIPVDHGGLGGTASAGGGVVSAMADAFSQLRGEIQSGALRASMLASTQRVIDGRVDDLIQVLGDTIRPASGEIERRQFASALRRIVCSATPPGEAADNRIADADLQSVIAAFVELSGRSISTEHRALFADGVRALVQINDNDANRHDLVLIKRNIDLFLDSLQEVVGQPLSNHERRLLTRALTRIVGDGTQGQA</sequence>
<protein>
    <submittedName>
        <fullName evidence="1">Uncharacterized protein</fullName>
    </submittedName>
</protein>
<name>A0AAW3EWH7_BURGA</name>
<evidence type="ECO:0000313" key="2">
    <source>
        <dbReference type="Proteomes" id="UP000029590"/>
    </source>
</evidence>
<dbReference type="RefSeq" id="WP_036056619.1">
    <property type="nucleotide sequence ID" value="NZ_CADEVY010000002.1"/>
</dbReference>
<accession>A0AAW3EWH7</accession>
<proteinExistence type="predicted"/>
<dbReference type="AlphaFoldDB" id="A0AAW3EWH7"/>
<gene>
    <name evidence="1" type="ORF">DM48_2880</name>
</gene>
<dbReference type="Proteomes" id="UP000029590">
    <property type="component" value="Unassembled WGS sequence"/>
</dbReference>